<evidence type="ECO:0000256" key="6">
    <source>
        <dbReference type="SAM" id="MobiDB-lite"/>
    </source>
</evidence>
<proteinExistence type="predicted"/>
<dbReference type="EMBL" id="BSUJ01000001">
    <property type="protein sequence ID" value="GMA20201.1"/>
    <property type="molecule type" value="Genomic_DNA"/>
</dbReference>
<dbReference type="Proteomes" id="UP001157109">
    <property type="component" value="Unassembled WGS sequence"/>
</dbReference>
<feature type="region of interest" description="Disordered" evidence="6">
    <location>
        <begin position="405"/>
        <end position="427"/>
    </location>
</feature>
<keyword evidence="1" id="KW-0436">Ligase</keyword>
<evidence type="ECO:0000313" key="9">
    <source>
        <dbReference type="Proteomes" id="UP001157109"/>
    </source>
</evidence>
<sequence>MRRLPATPRPGWRETVMSQGLIFPETYAPDRDPSPYWFEEACYELTSGEVDYLEQVTEQLHQMCLEAARFLATGEMGTLGLPPGALELARESLTAGTPSIYGRFDLRYDGVGHAKLLEYNADTPTGLLESSVAQWFWLQDTNPDLDQWNSLHERLVLAWRSNRMKLPPAPVVFAHHADEPTGEELMTVTYLRDTADQAGLATDSITIGEIGWDSERSCFVGHGDAPLRACFKLYPWEQMLAEPFGAHVEARPRGALSTTWIEPVWKVLLSNKALLAALWHLYPSHECLLPAYLDDPGPLTEWVAKPLHGREGDNIRIHAAGIEHEQPGDYGAEGWLYQQWCPLPDFHGNKAVLGSWVVDGRAAGVGIRESDGWITDYGARFVPHRIAAPTPSAAECSAWLDDARPEAAARVPGEPRSAAPTRPGESR</sequence>
<gene>
    <name evidence="8" type="ORF">GCM10025862_22220</name>
</gene>
<evidence type="ECO:0000256" key="4">
    <source>
        <dbReference type="ARBA" id="ARBA00022840"/>
    </source>
</evidence>
<dbReference type="InterPro" id="IPR005494">
    <property type="entry name" value="GSPS_pre-ATP-grasp-like_dom"/>
</dbReference>
<keyword evidence="9" id="KW-1185">Reference proteome</keyword>
<evidence type="ECO:0000313" key="8">
    <source>
        <dbReference type="EMBL" id="GMA20201.1"/>
    </source>
</evidence>
<dbReference type="Gene3D" id="3.30.1490.330">
    <property type="match status" value="1"/>
</dbReference>
<keyword evidence="3" id="KW-0547">Nucleotide-binding</keyword>
<dbReference type="SUPFAM" id="SSF52440">
    <property type="entry name" value="PreATP-grasp domain"/>
    <property type="match status" value="1"/>
</dbReference>
<reference evidence="9" key="1">
    <citation type="journal article" date="2019" name="Int. J. Syst. Evol. Microbiol.">
        <title>The Global Catalogue of Microorganisms (GCM) 10K type strain sequencing project: providing services to taxonomists for standard genome sequencing and annotation.</title>
        <authorList>
            <consortium name="The Broad Institute Genomics Platform"/>
            <consortium name="The Broad Institute Genome Sequencing Center for Infectious Disease"/>
            <person name="Wu L."/>
            <person name="Ma J."/>
        </authorList>
    </citation>
    <scope>NUCLEOTIDE SEQUENCE [LARGE SCALE GENOMIC DNA]</scope>
    <source>
        <strain evidence="9">NBRC 105830</strain>
    </source>
</reference>
<organism evidence="8 9">
    <name type="scientific">Arsenicicoccus piscis</name>
    <dbReference type="NCBI Taxonomy" id="673954"/>
    <lineage>
        <taxon>Bacteria</taxon>
        <taxon>Bacillati</taxon>
        <taxon>Actinomycetota</taxon>
        <taxon>Actinomycetes</taxon>
        <taxon>Micrococcales</taxon>
        <taxon>Intrasporangiaceae</taxon>
        <taxon>Arsenicicoccus</taxon>
    </lineage>
</organism>
<dbReference type="SUPFAM" id="SSF56059">
    <property type="entry name" value="Glutathione synthetase ATP-binding domain-like"/>
    <property type="match status" value="1"/>
</dbReference>
<protein>
    <submittedName>
        <fullName evidence="8">Glutathionylspermidine synthase</fullName>
    </submittedName>
</protein>
<keyword evidence="2" id="KW-0479">Metal-binding</keyword>
<dbReference type="RefSeq" id="WP_241444902.1">
    <property type="nucleotide sequence ID" value="NZ_BSUJ01000001.1"/>
</dbReference>
<evidence type="ECO:0000259" key="7">
    <source>
        <dbReference type="Pfam" id="PF03738"/>
    </source>
</evidence>
<evidence type="ECO:0000256" key="1">
    <source>
        <dbReference type="ARBA" id="ARBA00022598"/>
    </source>
</evidence>
<keyword evidence="4" id="KW-0067">ATP-binding</keyword>
<name>A0ABQ6HP13_9MICO</name>
<evidence type="ECO:0000256" key="2">
    <source>
        <dbReference type="ARBA" id="ARBA00022723"/>
    </source>
</evidence>
<dbReference type="InterPro" id="IPR016185">
    <property type="entry name" value="PreATP-grasp_dom_sf"/>
</dbReference>
<keyword evidence="5" id="KW-0460">Magnesium</keyword>
<evidence type="ECO:0000256" key="3">
    <source>
        <dbReference type="ARBA" id="ARBA00022741"/>
    </source>
</evidence>
<dbReference type="Pfam" id="PF03738">
    <property type="entry name" value="GSP_synth"/>
    <property type="match status" value="1"/>
</dbReference>
<accession>A0ABQ6HP13</accession>
<comment type="caution">
    <text evidence="8">The sequence shown here is derived from an EMBL/GenBank/DDBJ whole genome shotgun (WGS) entry which is preliminary data.</text>
</comment>
<feature type="domain" description="Glutathionylspermidine synthase pre-ATP-grasp-like" evidence="7">
    <location>
        <begin position="12"/>
        <end position="386"/>
    </location>
</feature>
<evidence type="ECO:0000256" key="5">
    <source>
        <dbReference type="ARBA" id="ARBA00022842"/>
    </source>
</evidence>